<accession>A0A6V7UX57</accession>
<feature type="chain" id="PRO_5028391414" evidence="1">
    <location>
        <begin position="23"/>
        <end position="41"/>
    </location>
</feature>
<organism evidence="2 3">
    <name type="scientific">Meloidogyne enterolobii</name>
    <name type="common">Root-knot nematode worm</name>
    <name type="synonym">Meloidogyne mayaguensis</name>
    <dbReference type="NCBI Taxonomy" id="390850"/>
    <lineage>
        <taxon>Eukaryota</taxon>
        <taxon>Metazoa</taxon>
        <taxon>Ecdysozoa</taxon>
        <taxon>Nematoda</taxon>
        <taxon>Chromadorea</taxon>
        <taxon>Rhabditida</taxon>
        <taxon>Tylenchina</taxon>
        <taxon>Tylenchomorpha</taxon>
        <taxon>Tylenchoidea</taxon>
        <taxon>Meloidogynidae</taxon>
        <taxon>Meloidogyninae</taxon>
        <taxon>Meloidogyne</taxon>
    </lineage>
</organism>
<dbReference type="Proteomes" id="UP000580250">
    <property type="component" value="Unassembled WGS sequence"/>
</dbReference>
<name>A0A6V7UX57_MELEN</name>
<comment type="caution">
    <text evidence="2">The sequence shown here is derived from an EMBL/GenBank/DDBJ whole genome shotgun (WGS) entry which is preliminary data.</text>
</comment>
<sequence>MKEFLLALLVAFIMAMIESAIAGENGGNEHAIKRGYYHGRK</sequence>
<proteinExistence type="predicted"/>
<evidence type="ECO:0000256" key="1">
    <source>
        <dbReference type="SAM" id="SignalP"/>
    </source>
</evidence>
<reference evidence="2 3" key="1">
    <citation type="submission" date="2020-08" db="EMBL/GenBank/DDBJ databases">
        <authorList>
            <person name="Koutsovoulos G."/>
            <person name="Danchin GJ E."/>
        </authorList>
    </citation>
    <scope>NUCLEOTIDE SEQUENCE [LARGE SCALE GENOMIC DNA]</scope>
</reference>
<gene>
    <name evidence="2" type="ORF">MENT_LOCUS18446</name>
</gene>
<keyword evidence="1" id="KW-0732">Signal</keyword>
<dbReference type="EMBL" id="CAJEWN010000125">
    <property type="protein sequence ID" value="CAD2167168.1"/>
    <property type="molecule type" value="Genomic_DNA"/>
</dbReference>
<evidence type="ECO:0000313" key="3">
    <source>
        <dbReference type="Proteomes" id="UP000580250"/>
    </source>
</evidence>
<evidence type="ECO:0000313" key="2">
    <source>
        <dbReference type="EMBL" id="CAD2167168.1"/>
    </source>
</evidence>
<protein>
    <submittedName>
        <fullName evidence="2">Uncharacterized protein</fullName>
    </submittedName>
</protein>
<feature type="signal peptide" evidence="1">
    <location>
        <begin position="1"/>
        <end position="22"/>
    </location>
</feature>
<dbReference type="AlphaFoldDB" id="A0A6V7UX57"/>